<dbReference type="Gene3D" id="3.40.1280.10">
    <property type="match status" value="1"/>
</dbReference>
<gene>
    <name evidence="12" type="primary">MRM1</name>
    <name evidence="12" type="ORF">O9K51_04449</name>
</gene>
<evidence type="ECO:0000313" key="13">
    <source>
        <dbReference type="Proteomes" id="UP001163105"/>
    </source>
</evidence>
<dbReference type="GO" id="GO:0003723">
    <property type="term" value="F:RNA binding"/>
    <property type="evidence" value="ECO:0007669"/>
    <property type="project" value="InterPro"/>
</dbReference>
<feature type="compositionally biased region" description="Basic and acidic residues" evidence="10">
    <location>
        <begin position="34"/>
        <end position="43"/>
    </location>
</feature>
<evidence type="ECO:0000259" key="11">
    <source>
        <dbReference type="SMART" id="SM00967"/>
    </source>
</evidence>
<dbReference type="SUPFAM" id="SSF75217">
    <property type="entry name" value="alpha/beta knot"/>
    <property type="match status" value="1"/>
</dbReference>
<dbReference type="AlphaFoldDB" id="A0AB34FWC0"/>
<dbReference type="GO" id="GO:0016435">
    <property type="term" value="F:rRNA (guanine) methyltransferase activity"/>
    <property type="evidence" value="ECO:0007669"/>
    <property type="project" value="TreeGrafter"/>
</dbReference>
<evidence type="ECO:0000256" key="6">
    <source>
        <dbReference type="ARBA" id="ARBA00022691"/>
    </source>
</evidence>
<feature type="domain" description="RNA 2-O ribose methyltransferase substrate binding" evidence="11">
    <location>
        <begin position="153"/>
        <end position="235"/>
    </location>
</feature>
<protein>
    <recommendedName>
        <fullName evidence="9">rRNA methyltransferase 1, mitochondrial</fullName>
    </recommendedName>
</protein>
<dbReference type="FunFam" id="3.30.1330.30:FF:000035">
    <property type="entry name" value="TrmH family RNA methyltransferase"/>
    <property type="match status" value="1"/>
</dbReference>
<feature type="region of interest" description="Disordered" evidence="10">
    <location>
        <begin position="458"/>
        <end position="481"/>
    </location>
</feature>
<dbReference type="PANTHER" id="PTHR46103:SF1">
    <property type="entry name" value="RRNA METHYLTRANSFERASE 1, MITOCHONDRIAL"/>
    <property type="match status" value="1"/>
</dbReference>
<evidence type="ECO:0000256" key="10">
    <source>
        <dbReference type="SAM" id="MobiDB-lite"/>
    </source>
</evidence>
<keyword evidence="4" id="KW-0489">Methyltransferase</keyword>
<dbReference type="InterPro" id="IPR013123">
    <property type="entry name" value="SpoU_subst-bd"/>
</dbReference>
<comment type="similarity">
    <text evidence="2">Belongs to the class IV-like SAM-binding methyltransferase superfamily. RNA methyltransferase TrmH family.</text>
</comment>
<dbReference type="Pfam" id="PF00588">
    <property type="entry name" value="SpoU_methylase"/>
    <property type="match status" value="1"/>
</dbReference>
<evidence type="ECO:0000256" key="5">
    <source>
        <dbReference type="ARBA" id="ARBA00022679"/>
    </source>
</evidence>
<evidence type="ECO:0000256" key="4">
    <source>
        <dbReference type="ARBA" id="ARBA00022603"/>
    </source>
</evidence>
<accession>A0AB34FWC0</accession>
<dbReference type="Pfam" id="PF08032">
    <property type="entry name" value="SpoU_sub_bind"/>
    <property type="match status" value="1"/>
</dbReference>
<dbReference type="PANTHER" id="PTHR46103">
    <property type="entry name" value="RRNA METHYLTRANSFERASE 1, MITOCHONDRIAL"/>
    <property type="match status" value="1"/>
</dbReference>
<keyword evidence="13" id="KW-1185">Reference proteome</keyword>
<comment type="subcellular location">
    <subcellularLocation>
        <location evidence="1">Mitochondrion</location>
    </subcellularLocation>
</comment>
<dbReference type="InterPro" id="IPR047182">
    <property type="entry name" value="MRM1"/>
</dbReference>
<evidence type="ECO:0000256" key="3">
    <source>
        <dbReference type="ARBA" id="ARBA00022552"/>
    </source>
</evidence>
<feature type="region of interest" description="Disordered" evidence="10">
    <location>
        <begin position="1"/>
        <end position="22"/>
    </location>
</feature>
<evidence type="ECO:0000256" key="1">
    <source>
        <dbReference type="ARBA" id="ARBA00004173"/>
    </source>
</evidence>
<keyword evidence="7" id="KW-0809">Transit peptide</keyword>
<dbReference type="InterPro" id="IPR029026">
    <property type="entry name" value="tRNA_m1G_MTases_N"/>
</dbReference>
<dbReference type="InterPro" id="IPR047261">
    <property type="entry name" value="MRM1_MeTrfase_dom"/>
</dbReference>
<dbReference type="SUPFAM" id="SSF55315">
    <property type="entry name" value="L30e-like"/>
    <property type="match status" value="1"/>
</dbReference>
<feature type="region of interest" description="Disordered" evidence="10">
    <location>
        <begin position="83"/>
        <end position="138"/>
    </location>
</feature>
<reference evidence="12" key="1">
    <citation type="submission" date="2023-01" db="EMBL/GenBank/DDBJ databases">
        <title>The growth and conidiation of Purpureocillium lavendulum are regulated by nitrogen source and histone H3K14 acetylation.</title>
        <authorList>
            <person name="Tang P."/>
            <person name="Han J."/>
            <person name="Zhang C."/>
            <person name="Tang P."/>
            <person name="Qi F."/>
            <person name="Zhang K."/>
            <person name="Liang L."/>
        </authorList>
    </citation>
    <scope>NUCLEOTIDE SEQUENCE</scope>
    <source>
        <strain evidence="12">YMF1.00683</strain>
    </source>
</reference>
<dbReference type="Proteomes" id="UP001163105">
    <property type="component" value="Unassembled WGS sequence"/>
</dbReference>
<evidence type="ECO:0000256" key="8">
    <source>
        <dbReference type="ARBA" id="ARBA00023128"/>
    </source>
</evidence>
<feature type="region of interest" description="Disordered" evidence="10">
    <location>
        <begin position="34"/>
        <end position="63"/>
    </location>
</feature>
<keyword evidence="8" id="KW-0496">Mitochondrion</keyword>
<evidence type="ECO:0000256" key="7">
    <source>
        <dbReference type="ARBA" id="ARBA00022946"/>
    </source>
</evidence>
<dbReference type="CDD" id="cd18105">
    <property type="entry name" value="SpoU-like_MRM1"/>
    <property type="match status" value="1"/>
</dbReference>
<organism evidence="12 13">
    <name type="scientific">Purpureocillium lavendulum</name>
    <dbReference type="NCBI Taxonomy" id="1247861"/>
    <lineage>
        <taxon>Eukaryota</taxon>
        <taxon>Fungi</taxon>
        <taxon>Dikarya</taxon>
        <taxon>Ascomycota</taxon>
        <taxon>Pezizomycotina</taxon>
        <taxon>Sordariomycetes</taxon>
        <taxon>Hypocreomycetidae</taxon>
        <taxon>Hypocreales</taxon>
        <taxon>Ophiocordycipitaceae</taxon>
        <taxon>Purpureocillium</taxon>
    </lineage>
</organism>
<dbReference type="InterPro" id="IPR029064">
    <property type="entry name" value="Ribosomal_eL30-like_sf"/>
</dbReference>
<dbReference type="SMART" id="SM00967">
    <property type="entry name" value="SpoU_sub_bind"/>
    <property type="match status" value="1"/>
</dbReference>
<dbReference type="InterPro" id="IPR001537">
    <property type="entry name" value="SpoU_MeTrfase"/>
</dbReference>
<proteinExistence type="inferred from homology"/>
<name>A0AB34FWC0_9HYPO</name>
<comment type="caution">
    <text evidence="12">The sequence shown here is derived from an EMBL/GenBank/DDBJ whole genome shotgun (WGS) entry which is preliminary data.</text>
</comment>
<keyword evidence="6" id="KW-0949">S-adenosyl-L-methionine</keyword>
<keyword evidence="5" id="KW-0808">Transferase</keyword>
<sequence length="481" mass="52597">MASVATAEGHEMASVVIAEAPGMPSVAAAELREMAKKLDRKASEDEDEESGRQTRRKRFLDPESTFGKKSLVYQLKHGSLKERAESLDLQEPVRPAPRRPDNDFSRPPRTAPMDSRRSRQEEDDSSLGKTEFKGRGRGMMPMTIHYTTAASQFLYGRSVVKAALEQARRKLYKLYIYGGENRKDSKDNAIMTALARRQGVPIQIVPTAEQRLMDKMSMGRPHNGFVLETSPLPQLPVQSLGRLEESPTKLGFQVQLDHQTKEEEAINGTDTFIPRSTDVTPKPFVLLLNEILDPGNLGALLRTASYLGVDAVGITNRNSSTLTPVVLKSAAGAAEEVSIFTVDSPVEFIEDSKKAGWKTYAAVAPPDRKLVKRHTDKFVSTDAIEKSSPLEHDPCILVLGNEGHGLPKPLKVAADYELSVPRFVQGSSVDSLNVSVAAGLLCHAFVKGPTAEPVVPIGAQSRKDEGAVPSEPQTDKGETMF</sequence>
<dbReference type="InterPro" id="IPR029028">
    <property type="entry name" value="Alpha/beta_knot_MTases"/>
</dbReference>
<keyword evidence="3" id="KW-0698">rRNA processing</keyword>
<evidence type="ECO:0000313" key="12">
    <source>
        <dbReference type="EMBL" id="KAJ6443270.1"/>
    </source>
</evidence>
<dbReference type="EMBL" id="JAQHRD010000003">
    <property type="protein sequence ID" value="KAJ6443270.1"/>
    <property type="molecule type" value="Genomic_DNA"/>
</dbReference>
<dbReference type="GO" id="GO:0005739">
    <property type="term" value="C:mitochondrion"/>
    <property type="evidence" value="ECO:0007669"/>
    <property type="project" value="UniProtKB-SubCell"/>
</dbReference>
<evidence type="ECO:0000256" key="9">
    <source>
        <dbReference type="ARBA" id="ARBA00034881"/>
    </source>
</evidence>
<dbReference type="Gene3D" id="3.30.1330.30">
    <property type="match status" value="1"/>
</dbReference>
<evidence type="ECO:0000256" key="2">
    <source>
        <dbReference type="ARBA" id="ARBA00007228"/>
    </source>
</evidence>